<protein>
    <submittedName>
        <fullName evidence="2">Ovule protein</fullName>
    </submittedName>
</protein>
<organism evidence="1 2">
    <name type="scientific">Syphacia muris</name>
    <dbReference type="NCBI Taxonomy" id="451379"/>
    <lineage>
        <taxon>Eukaryota</taxon>
        <taxon>Metazoa</taxon>
        <taxon>Ecdysozoa</taxon>
        <taxon>Nematoda</taxon>
        <taxon>Chromadorea</taxon>
        <taxon>Rhabditida</taxon>
        <taxon>Spirurina</taxon>
        <taxon>Oxyuridomorpha</taxon>
        <taxon>Oxyuroidea</taxon>
        <taxon>Oxyuridae</taxon>
        <taxon>Syphacia</taxon>
    </lineage>
</organism>
<sequence>MEVTENIYERAESRCSNDTSKMLKEDVAVTKQHDTIEVQDALEVGHHTSNDKKANLLFQRLYASKSRTVVKRGFGDSFGCQRSTSFDSPLHCRSRHKHISLAGIKCRVIRKRTSGLISRSLELSAISVETINSEIVSDGTKKLVA</sequence>
<accession>A0A0N5ADV7</accession>
<keyword evidence="1" id="KW-1185">Reference proteome</keyword>
<dbReference type="AlphaFoldDB" id="A0A0N5ADV7"/>
<reference evidence="2" key="1">
    <citation type="submission" date="2017-02" db="UniProtKB">
        <authorList>
            <consortium name="WormBaseParasite"/>
        </authorList>
    </citation>
    <scope>IDENTIFICATION</scope>
</reference>
<dbReference type="WBParaSite" id="SMUV_0000238101-mRNA-1">
    <property type="protein sequence ID" value="SMUV_0000238101-mRNA-1"/>
    <property type="gene ID" value="SMUV_0000238101"/>
</dbReference>
<proteinExistence type="predicted"/>
<evidence type="ECO:0000313" key="1">
    <source>
        <dbReference type="Proteomes" id="UP000046393"/>
    </source>
</evidence>
<evidence type="ECO:0000313" key="2">
    <source>
        <dbReference type="WBParaSite" id="SMUV_0000238101-mRNA-1"/>
    </source>
</evidence>
<name>A0A0N5ADV7_9BILA</name>
<dbReference type="Proteomes" id="UP000046393">
    <property type="component" value="Unplaced"/>
</dbReference>